<dbReference type="KEGG" id="nfl:COO91_09669"/>
<proteinExistence type="predicted"/>
<organism evidence="2 3">
    <name type="scientific">Nostoc flagelliforme CCNUN1</name>
    <dbReference type="NCBI Taxonomy" id="2038116"/>
    <lineage>
        <taxon>Bacteria</taxon>
        <taxon>Bacillati</taxon>
        <taxon>Cyanobacteriota</taxon>
        <taxon>Cyanophyceae</taxon>
        <taxon>Nostocales</taxon>
        <taxon>Nostocaceae</taxon>
        <taxon>Nostoc</taxon>
    </lineage>
</organism>
<gene>
    <name evidence="2" type="ORF">COO91_09669</name>
</gene>
<name>A0A2K8T712_9NOSO</name>
<dbReference type="InterPro" id="IPR008893">
    <property type="entry name" value="WGR_domain"/>
</dbReference>
<feature type="domain" description="WGR" evidence="1">
    <location>
        <begin position="1"/>
        <end position="80"/>
    </location>
</feature>
<dbReference type="RefSeq" id="WP_100903607.1">
    <property type="nucleotide sequence ID" value="NZ_CAWNNC010000006.1"/>
</dbReference>
<reference evidence="2 3" key="1">
    <citation type="submission" date="2017-11" db="EMBL/GenBank/DDBJ databases">
        <title>Complete genome of a free-living desiccation-tolerant cyanobacterium and its photosynthetic adaptation to extreme terrestrial habitat.</title>
        <authorList>
            <person name="Shang J."/>
        </authorList>
    </citation>
    <scope>NUCLEOTIDE SEQUENCE [LARGE SCALE GENOMIC DNA]</scope>
    <source>
        <strain evidence="2 3">CCNUN1</strain>
        <plasmid evidence="3">pnfsy05</plasmid>
    </source>
</reference>
<dbReference type="CDD" id="cd07996">
    <property type="entry name" value="WGR_MMR_like"/>
    <property type="match status" value="1"/>
</dbReference>
<dbReference type="EMBL" id="CP024790">
    <property type="protein sequence ID" value="AUB43488.1"/>
    <property type="molecule type" value="Genomic_DNA"/>
</dbReference>
<sequence length="186" mass="20931">MEIYLVFVDAIRNSNKFWSAKVEDGNLTVQWGRVGYQAQTKVHTLGIYQRAVSKFNNLVAEKKAKGYSESQPEIDASRSVVDIRRAIQLLNIIRPSVALQNFGDTYISALNEYLKIVPTPLGMQIDYHRVYRTVADIDYQQELLNSLLATPAPQAAVVAVGHAPEATTEPKVVSLKTISKNFWRHL</sequence>
<evidence type="ECO:0000259" key="1">
    <source>
        <dbReference type="PROSITE" id="PS51977"/>
    </source>
</evidence>
<geneLocation type="plasmid" evidence="3">
    <name>pnfsy05</name>
</geneLocation>
<dbReference type="InterPro" id="IPR049809">
    <property type="entry name" value="YehF/YfeS-like_WGR"/>
</dbReference>
<dbReference type="SUPFAM" id="SSF142921">
    <property type="entry name" value="WGR domain-like"/>
    <property type="match status" value="1"/>
</dbReference>
<dbReference type="OrthoDB" id="489706at2"/>
<dbReference type="Proteomes" id="UP000232003">
    <property type="component" value="Plasmid pNFSY05"/>
</dbReference>
<dbReference type="AlphaFoldDB" id="A0A2K8T712"/>
<dbReference type="InterPro" id="IPR036930">
    <property type="entry name" value="WGR_dom_sf"/>
</dbReference>
<keyword evidence="2" id="KW-0614">Plasmid</keyword>
<keyword evidence="3" id="KW-1185">Reference proteome</keyword>
<keyword evidence="2" id="KW-0238">DNA-binding</keyword>
<dbReference type="Gene3D" id="2.20.140.10">
    <property type="entry name" value="WGR domain"/>
    <property type="match status" value="1"/>
</dbReference>
<dbReference type="PROSITE" id="PS51977">
    <property type="entry name" value="WGR"/>
    <property type="match status" value="1"/>
</dbReference>
<evidence type="ECO:0000313" key="3">
    <source>
        <dbReference type="Proteomes" id="UP000232003"/>
    </source>
</evidence>
<dbReference type="SMART" id="SM00773">
    <property type="entry name" value="WGR"/>
    <property type="match status" value="1"/>
</dbReference>
<dbReference type="Pfam" id="PF05406">
    <property type="entry name" value="WGR"/>
    <property type="match status" value="1"/>
</dbReference>
<evidence type="ECO:0000313" key="2">
    <source>
        <dbReference type="EMBL" id="AUB43488.1"/>
    </source>
</evidence>
<dbReference type="GO" id="GO:0003677">
    <property type="term" value="F:DNA binding"/>
    <property type="evidence" value="ECO:0007669"/>
    <property type="project" value="UniProtKB-KW"/>
</dbReference>
<protein>
    <submittedName>
        <fullName evidence="2">WGR domain, putative DNA-binding domain in MolR</fullName>
    </submittedName>
</protein>
<accession>A0A2K8T712</accession>